<dbReference type="PANTHER" id="PTHR47074:SF21">
    <property type="entry name" value="RNASE H TYPE-1 DOMAIN-CONTAINING PROTEIN"/>
    <property type="match status" value="1"/>
</dbReference>
<dbReference type="OrthoDB" id="1906820at2759"/>
<dbReference type="KEGG" id="soe:110778910"/>
<dbReference type="PANTHER" id="PTHR47074">
    <property type="entry name" value="BNAC02G40300D PROTEIN"/>
    <property type="match status" value="1"/>
</dbReference>
<dbReference type="InterPro" id="IPR052929">
    <property type="entry name" value="RNase_H-like_EbsB-rel"/>
</dbReference>
<dbReference type="InterPro" id="IPR012337">
    <property type="entry name" value="RNaseH-like_sf"/>
</dbReference>
<dbReference type="InterPro" id="IPR036397">
    <property type="entry name" value="RNaseH_sf"/>
</dbReference>
<dbReference type="GO" id="GO:0003676">
    <property type="term" value="F:nucleic acid binding"/>
    <property type="evidence" value="ECO:0007669"/>
    <property type="project" value="InterPro"/>
</dbReference>
<dbReference type="Pfam" id="PF13456">
    <property type="entry name" value="RVT_3"/>
    <property type="match status" value="1"/>
</dbReference>
<feature type="domain" description="RNase H type-1" evidence="1">
    <location>
        <begin position="194"/>
        <end position="304"/>
    </location>
</feature>
<sequence>MLGKGLNFDSLHSAWSTIWGLEVSPKVRHFLWRMGTHSLPVRSLLKYRHLTEDALCPWCGLEEESMGHAIFSCPRVQELWEVSQCLCLTKWKEFETMCDFIESWKGVDVKVQQRGATLAWVIWGERNYKVFQDKTTPNEVLINRVQRLVDEQGNYASRIYSRPACSVPRSANTWVAPPKGVIKLNVDVSLATEGWIGIGVVARDWMGKVQFAACRRCRAHWPVEIAEAKAVANAVKLGRRYGLEDVIIETDCQSVVSRLSKNAIYFSDLDTILGDISEISSSFKSISWSHVRRDGNAVAHQIARLVPFGTEQIWENHCPTEISPYVLMDALSLD</sequence>
<evidence type="ECO:0000259" key="2">
    <source>
        <dbReference type="Pfam" id="PF13966"/>
    </source>
</evidence>
<keyword evidence="3" id="KW-1185">Reference proteome</keyword>
<dbReference type="Proteomes" id="UP000813463">
    <property type="component" value="Chromosome 4"/>
</dbReference>
<dbReference type="SUPFAM" id="SSF53098">
    <property type="entry name" value="Ribonuclease H-like"/>
    <property type="match status" value="1"/>
</dbReference>
<organism evidence="3 4">
    <name type="scientific">Spinacia oleracea</name>
    <name type="common">Spinach</name>
    <dbReference type="NCBI Taxonomy" id="3562"/>
    <lineage>
        <taxon>Eukaryota</taxon>
        <taxon>Viridiplantae</taxon>
        <taxon>Streptophyta</taxon>
        <taxon>Embryophyta</taxon>
        <taxon>Tracheophyta</taxon>
        <taxon>Spermatophyta</taxon>
        <taxon>Magnoliopsida</taxon>
        <taxon>eudicotyledons</taxon>
        <taxon>Gunneridae</taxon>
        <taxon>Pentapetalae</taxon>
        <taxon>Caryophyllales</taxon>
        <taxon>Chenopodiaceae</taxon>
        <taxon>Chenopodioideae</taxon>
        <taxon>Anserineae</taxon>
        <taxon>Spinacia</taxon>
    </lineage>
</organism>
<evidence type="ECO:0008006" key="5">
    <source>
        <dbReference type="Google" id="ProtNLM"/>
    </source>
</evidence>
<gene>
    <name evidence="4" type="primary">LOC110778910</name>
</gene>
<dbReference type="GO" id="GO:0004523">
    <property type="term" value="F:RNA-DNA hybrid ribonuclease activity"/>
    <property type="evidence" value="ECO:0007669"/>
    <property type="project" value="InterPro"/>
</dbReference>
<proteinExistence type="predicted"/>
<evidence type="ECO:0000313" key="4">
    <source>
        <dbReference type="RefSeq" id="XP_021839141.1"/>
    </source>
</evidence>
<dbReference type="CDD" id="cd06222">
    <property type="entry name" value="RNase_H_like"/>
    <property type="match status" value="1"/>
</dbReference>
<protein>
    <recommendedName>
        <fullName evidence="5">RNase H type-1 domain-containing protein</fullName>
    </recommendedName>
</protein>
<dbReference type="Gene3D" id="3.30.420.10">
    <property type="entry name" value="Ribonuclease H-like superfamily/Ribonuclease H"/>
    <property type="match status" value="1"/>
</dbReference>
<dbReference type="RefSeq" id="XP_021839141.1">
    <property type="nucleotide sequence ID" value="XM_021983449.1"/>
</dbReference>
<dbReference type="AlphaFoldDB" id="A0A9R0JLI0"/>
<evidence type="ECO:0000259" key="1">
    <source>
        <dbReference type="Pfam" id="PF13456"/>
    </source>
</evidence>
<dbReference type="Pfam" id="PF13966">
    <property type="entry name" value="zf-RVT"/>
    <property type="match status" value="1"/>
</dbReference>
<accession>A0A9R0JLI0</accession>
<dbReference type="GeneID" id="110778910"/>
<evidence type="ECO:0000313" key="3">
    <source>
        <dbReference type="Proteomes" id="UP000813463"/>
    </source>
</evidence>
<name>A0A9R0JLI0_SPIOL</name>
<dbReference type="InterPro" id="IPR044730">
    <property type="entry name" value="RNase_H-like_dom_plant"/>
</dbReference>
<reference evidence="3" key="1">
    <citation type="journal article" date="2021" name="Nat. Commun.">
        <title>Genomic analyses provide insights into spinach domestication and the genetic basis of agronomic traits.</title>
        <authorList>
            <person name="Cai X."/>
            <person name="Sun X."/>
            <person name="Xu C."/>
            <person name="Sun H."/>
            <person name="Wang X."/>
            <person name="Ge C."/>
            <person name="Zhang Z."/>
            <person name="Wang Q."/>
            <person name="Fei Z."/>
            <person name="Jiao C."/>
            <person name="Wang Q."/>
        </authorList>
    </citation>
    <scope>NUCLEOTIDE SEQUENCE [LARGE SCALE GENOMIC DNA]</scope>
    <source>
        <strain evidence="3">cv. Varoflay</strain>
    </source>
</reference>
<dbReference type="InterPro" id="IPR026960">
    <property type="entry name" value="RVT-Znf"/>
</dbReference>
<dbReference type="InterPro" id="IPR002156">
    <property type="entry name" value="RNaseH_domain"/>
</dbReference>
<reference evidence="4" key="2">
    <citation type="submission" date="2025-08" db="UniProtKB">
        <authorList>
            <consortium name="RefSeq"/>
        </authorList>
    </citation>
    <scope>IDENTIFICATION</scope>
    <source>
        <tissue evidence="4">Leaf</tissue>
    </source>
</reference>
<feature type="domain" description="Reverse transcriptase zinc-binding" evidence="2">
    <location>
        <begin position="13"/>
        <end position="80"/>
    </location>
</feature>